<gene>
    <name evidence="2" type="ORF">M8C21_018002</name>
</gene>
<evidence type="ECO:0000313" key="2">
    <source>
        <dbReference type="EMBL" id="KAI7746152.1"/>
    </source>
</evidence>
<keyword evidence="3" id="KW-1185">Reference proteome</keyword>
<sequence length="172" mass="19639">YYENQSLKMAFDIAPADPTVDLNMQLIKLAYGLLSGKYSVPAVQKQEGIRPKMFNAVIEASYPKFSTMPQQDALEFFLHFIDQVERINAGCPEADPARSFKFEELEEFQKLKVQRETEGKEISSDEIVRPRVPLSACLDGFFHPDEVQGFYSTALKARTTAIKYLFIYSTTF</sequence>
<evidence type="ECO:0000313" key="3">
    <source>
        <dbReference type="Proteomes" id="UP001206925"/>
    </source>
</evidence>
<dbReference type="InterPro" id="IPR001394">
    <property type="entry name" value="Peptidase_C19_UCH"/>
</dbReference>
<proteinExistence type="predicted"/>
<feature type="non-terminal residue" evidence="2">
    <location>
        <position position="1"/>
    </location>
</feature>
<dbReference type="Proteomes" id="UP001206925">
    <property type="component" value="Unassembled WGS sequence"/>
</dbReference>
<organism evidence="2 3">
    <name type="scientific">Ambrosia artemisiifolia</name>
    <name type="common">Common ragweed</name>
    <dbReference type="NCBI Taxonomy" id="4212"/>
    <lineage>
        <taxon>Eukaryota</taxon>
        <taxon>Viridiplantae</taxon>
        <taxon>Streptophyta</taxon>
        <taxon>Embryophyta</taxon>
        <taxon>Tracheophyta</taxon>
        <taxon>Spermatophyta</taxon>
        <taxon>Magnoliopsida</taxon>
        <taxon>eudicotyledons</taxon>
        <taxon>Gunneridae</taxon>
        <taxon>Pentapetalae</taxon>
        <taxon>asterids</taxon>
        <taxon>campanulids</taxon>
        <taxon>Asterales</taxon>
        <taxon>Asteraceae</taxon>
        <taxon>Asteroideae</taxon>
        <taxon>Heliantheae alliance</taxon>
        <taxon>Heliantheae</taxon>
        <taxon>Ambrosia</taxon>
    </lineage>
</organism>
<dbReference type="GO" id="GO:0016579">
    <property type="term" value="P:protein deubiquitination"/>
    <property type="evidence" value="ECO:0007669"/>
    <property type="project" value="InterPro"/>
</dbReference>
<feature type="domain" description="Peptidase C19 ubiquitin carboxyl-terminal hydrolase" evidence="1">
    <location>
        <begin position="21"/>
        <end position="116"/>
    </location>
</feature>
<name>A0AAD5CR09_AMBAR</name>
<reference evidence="2" key="1">
    <citation type="submission" date="2022-06" db="EMBL/GenBank/DDBJ databases">
        <title>Uncovering the hologenomic basis of an extraordinary plant invasion.</title>
        <authorList>
            <person name="Bieker V.C."/>
            <person name="Martin M.D."/>
            <person name="Gilbert T."/>
            <person name="Hodgins K."/>
            <person name="Battlay P."/>
            <person name="Petersen B."/>
            <person name="Wilson J."/>
        </authorList>
    </citation>
    <scope>NUCLEOTIDE SEQUENCE</scope>
    <source>
        <strain evidence="2">AA19_3_7</strain>
        <tissue evidence="2">Leaf</tissue>
    </source>
</reference>
<dbReference type="GO" id="GO:0004843">
    <property type="term" value="F:cysteine-type deubiquitinase activity"/>
    <property type="evidence" value="ECO:0007669"/>
    <property type="project" value="InterPro"/>
</dbReference>
<dbReference type="SUPFAM" id="SSF54001">
    <property type="entry name" value="Cysteine proteinases"/>
    <property type="match status" value="1"/>
</dbReference>
<dbReference type="Gene3D" id="3.90.70.10">
    <property type="entry name" value="Cysteine proteinases"/>
    <property type="match status" value="1"/>
</dbReference>
<dbReference type="Pfam" id="PF00443">
    <property type="entry name" value="UCH"/>
    <property type="match status" value="1"/>
</dbReference>
<evidence type="ECO:0000259" key="1">
    <source>
        <dbReference type="Pfam" id="PF00443"/>
    </source>
</evidence>
<accession>A0AAD5CR09</accession>
<dbReference type="AlphaFoldDB" id="A0AAD5CR09"/>
<dbReference type="EMBL" id="JAMZMK010007026">
    <property type="protein sequence ID" value="KAI7746152.1"/>
    <property type="molecule type" value="Genomic_DNA"/>
</dbReference>
<comment type="caution">
    <text evidence="2">The sequence shown here is derived from an EMBL/GenBank/DDBJ whole genome shotgun (WGS) entry which is preliminary data.</text>
</comment>
<protein>
    <recommendedName>
        <fullName evidence="1">Peptidase C19 ubiquitin carboxyl-terminal hydrolase domain-containing protein</fullName>
    </recommendedName>
</protein>
<dbReference type="InterPro" id="IPR038765">
    <property type="entry name" value="Papain-like_cys_pep_sf"/>
</dbReference>